<evidence type="ECO:0000256" key="3">
    <source>
        <dbReference type="ARBA" id="ARBA00023004"/>
    </source>
</evidence>
<keyword evidence="4" id="KW-0411">Iron-sulfur</keyword>
<dbReference type="SMART" id="SM00729">
    <property type="entry name" value="Elp3"/>
    <property type="match status" value="1"/>
</dbReference>
<dbReference type="GO" id="GO:0003824">
    <property type="term" value="F:catalytic activity"/>
    <property type="evidence" value="ECO:0007669"/>
    <property type="project" value="InterPro"/>
</dbReference>
<dbReference type="PANTHER" id="PTHR11228:SF7">
    <property type="entry name" value="PQQA PEPTIDE CYCLASE"/>
    <property type="match status" value="1"/>
</dbReference>
<keyword evidence="1" id="KW-0949">S-adenosyl-L-methionine</keyword>
<dbReference type="PANTHER" id="PTHR11228">
    <property type="entry name" value="RADICAL SAM DOMAIN PROTEIN"/>
    <property type="match status" value="1"/>
</dbReference>
<dbReference type="CDD" id="cd01335">
    <property type="entry name" value="Radical_SAM"/>
    <property type="match status" value="1"/>
</dbReference>
<dbReference type="InterPro" id="IPR006638">
    <property type="entry name" value="Elp3/MiaA/NifB-like_rSAM"/>
</dbReference>
<organism evidence="6 8">
    <name type="scientific">Methanobacterium veterum</name>
    <dbReference type="NCBI Taxonomy" id="408577"/>
    <lineage>
        <taxon>Archaea</taxon>
        <taxon>Methanobacteriati</taxon>
        <taxon>Methanobacteriota</taxon>
        <taxon>Methanomada group</taxon>
        <taxon>Methanobacteria</taxon>
        <taxon>Methanobacteriales</taxon>
        <taxon>Methanobacteriaceae</taxon>
        <taxon>Methanobacterium</taxon>
    </lineage>
</organism>
<gene>
    <name evidence="7" type="ORF">O3H35_03670</name>
    <name evidence="6" type="ORF">O3H54_09175</name>
</gene>
<dbReference type="Proteomes" id="UP001074446">
    <property type="component" value="Unassembled WGS sequence"/>
</dbReference>
<evidence type="ECO:0000313" key="7">
    <source>
        <dbReference type="EMBL" id="MCZ3371724.1"/>
    </source>
</evidence>
<dbReference type="GO" id="GO:0051536">
    <property type="term" value="F:iron-sulfur cluster binding"/>
    <property type="evidence" value="ECO:0007669"/>
    <property type="project" value="UniProtKB-KW"/>
</dbReference>
<dbReference type="InterPro" id="IPR050377">
    <property type="entry name" value="Radical_SAM_PqqE_MftC-like"/>
</dbReference>
<dbReference type="RefSeq" id="WP_048082060.1">
    <property type="nucleotide sequence ID" value="NZ_JAPVER010000020.1"/>
</dbReference>
<evidence type="ECO:0000313" key="8">
    <source>
        <dbReference type="Proteomes" id="UP001068021"/>
    </source>
</evidence>
<dbReference type="SUPFAM" id="SSF102114">
    <property type="entry name" value="Radical SAM enzymes"/>
    <property type="match status" value="1"/>
</dbReference>
<reference evidence="6" key="1">
    <citation type="submission" date="2022-12" db="EMBL/GenBank/DDBJ databases">
        <title>Reclassification of two methanogenic archaea species isolated from the Kolyma lowland permafrost.</title>
        <authorList>
            <person name="Trubitsyn V.E."/>
            <person name="Rivkina E.M."/>
            <person name="Shcherbakova V.A."/>
        </authorList>
    </citation>
    <scope>NUCLEOTIDE SEQUENCE</scope>
    <source>
        <strain evidence="6">M2</strain>
        <strain evidence="7">MK4</strain>
    </source>
</reference>
<dbReference type="NCBIfam" id="TIGR04085">
    <property type="entry name" value="rSAM_more_4Fe4S"/>
    <property type="match status" value="1"/>
</dbReference>
<dbReference type="Gene3D" id="3.20.20.70">
    <property type="entry name" value="Aldolase class I"/>
    <property type="match status" value="1"/>
</dbReference>
<dbReference type="InterPro" id="IPR058240">
    <property type="entry name" value="rSAM_sf"/>
</dbReference>
<evidence type="ECO:0000256" key="1">
    <source>
        <dbReference type="ARBA" id="ARBA00022691"/>
    </source>
</evidence>
<dbReference type="InterPro" id="IPR023885">
    <property type="entry name" value="4Fe4S-binding_SPASM_dom"/>
</dbReference>
<comment type="caution">
    <text evidence="6">The sequence shown here is derived from an EMBL/GenBank/DDBJ whole genome shotgun (WGS) entry which is preliminary data.</text>
</comment>
<dbReference type="GO" id="GO:0046872">
    <property type="term" value="F:metal ion binding"/>
    <property type="evidence" value="ECO:0007669"/>
    <property type="project" value="UniProtKB-KW"/>
</dbReference>
<accession>A0A9E4ZXX7</accession>
<evidence type="ECO:0000256" key="4">
    <source>
        <dbReference type="ARBA" id="ARBA00023014"/>
    </source>
</evidence>
<evidence type="ECO:0000313" key="6">
    <source>
        <dbReference type="EMBL" id="MCZ3366048.1"/>
    </source>
</evidence>
<evidence type="ECO:0000259" key="5">
    <source>
        <dbReference type="PROSITE" id="PS51918"/>
    </source>
</evidence>
<name>A0A9E4ZXX7_9EURY</name>
<dbReference type="InterPro" id="IPR013785">
    <property type="entry name" value="Aldolase_TIM"/>
</dbReference>
<proteinExistence type="predicted"/>
<keyword evidence="2" id="KW-0479">Metal-binding</keyword>
<protein>
    <submittedName>
        <fullName evidence="6">Radical SAM protein</fullName>
    </submittedName>
</protein>
<dbReference type="InterPro" id="IPR007197">
    <property type="entry name" value="rSAM"/>
</dbReference>
<dbReference type="PROSITE" id="PS51918">
    <property type="entry name" value="RADICAL_SAM"/>
    <property type="match status" value="1"/>
</dbReference>
<sequence>MNKIFPTLKKDYALHLGPKQSFIYPFAFGSNNTVYLINTDAAKILETCNGNISLDEIVKKFVNNPNDYAFLFKTFKLYLENSSFVELFDQPTSTNFRVTGNWNFPTPTHVSIELTYHCNFSCKHCYSESSPNKEQLWDKKKLFEVITDLARSGIRIIELTGGEPLTHPDFLSILKLCSQFFPLIGVNTNGYLLNKDHIKPFSKLKNRLFFQISLEGDNPRYVDTFCDKQGAFENSKRAIQILSKEGFITRAAMTVTPQNLNQVRNTAKLAKTLGATKFIIATVVPMGRGQSNDLIFSSGKLSELLNEADMLKKEFGDFVFDAPEALTKQIHEDEHLNCGAGSRSICITPNGNVKMCPMSNPNDLYLGNVYSEDLNTIFSRSLPLIMPEVEDPRPEICGLCENIDYCGHCLARGIQKYHEIGNSCPWGKTKKVSSMLKEAQKIVRHSYELE</sequence>
<keyword evidence="3" id="KW-0408">Iron</keyword>
<dbReference type="SFLD" id="SFLDG01386">
    <property type="entry name" value="main_SPASM_domain-containing"/>
    <property type="match status" value="1"/>
</dbReference>
<feature type="domain" description="Radical SAM core" evidence="5">
    <location>
        <begin position="104"/>
        <end position="333"/>
    </location>
</feature>
<dbReference type="SFLD" id="SFLDS00029">
    <property type="entry name" value="Radical_SAM"/>
    <property type="match status" value="1"/>
</dbReference>
<evidence type="ECO:0000256" key="2">
    <source>
        <dbReference type="ARBA" id="ARBA00022723"/>
    </source>
</evidence>
<dbReference type="EMBL" id="JAPVES010000025">
    <property type="protein sequence ID" value="MCZ3371724.1"/>
    <property type="molecule type" value="Genomic_DNA"/>
</dbReference>
<keyword evidence="8" id="KW-1185">Reference proteome</keyword>
<dbReference type="Proteomes" id="UP001068021">
    <property type="component" value="Unassembled WGS sequence"/>
</dbReference>
<dbReference type="AlphaFoldDB" id="A0A9E4ZXX7"/>
<dbReference type="SFLD" id="SFLDG01067">
    <property type="entry name" value="SPASM/twitch_domain_containing"/>
    <property type="match status" value="1"/>
</dbReference>
<dbReference type="EMBL" id="JAPVER010000020">
    <property type="protein sequence ID" value="MCZ3366048.1"/>
    <property type="molecule type" value="Genomic_DNA"/>
</dbReference>
<dbReference type="Pfam" id="PF04055">
    <property type="entry name" value="Radical_SAM"/>
    <property type="match status" value="1"/>
</dbReference>
<dbReference type="Pfam" id="PF13186">
    <property type="entry name" value="SPASM"/>
    <property type="match status" value="1"/>
</dbReference>